<dbReference type="InterPro" id="IPR005064">
    <property type="entry name" value="BUG"/>
</dbReference>
<evidence type="ECO:0000313" key="3">
    <source>
        <dbReference type="EMBL" id="MBM6852349.1"/>
    </source>
</evidence>
<dbReference type="Gene3D" id="3.40.190.150">
    <property type="entry name" value="Bordetella uptake gene, domain 1"/>
    <property type="match status" value="1"/>
</dbReference>
<dbReference type="EMBL" id="JACSNX010000030">
    <property type="protein sequence ID" value="MBM6852349.1"/>
    <property type="molecule type" value="Genomic_DNA"/>
</dbReference>
<gene>
    <name evidence="3" type="ORF">H9X91_12975</name>
</gene>
<comment type="caution">
    <text evidence="3">The sequence shown here is derived from an EMBL/GenBank/DDBJ whole genome shotgun (WGS) entry which is preliminary data.</text>
</comment>
<organism evidence="3 4">
    <name type="scientific">Oscillibacter valericigenes</name>
    <dbReference type="NCBI Taxonomy" id="351091"/>
    <lineage>
        <taxon>Bacteria</taxon>
        <taxon>Bacillati</taxon>
        <taxon>Bacillota</taxon>
        <taxon>Clostridia</taxon>
        <taxon>Eubacteriales</taxon>
        <taxon>Oscillospiraceae</taxon>
        <taxon>Oscillibacter</taxon>
    </lineage>
</organism>
<dbReference type="PROSITE" id="PS51257">
    <property type="entry name" value="PROKAR_LIPOPROTEIN"/>
    <property type="match status" value="1"/>
</dbReference>
<accession>A0ABS2FXI8</accession>
<dbReference type="Proteomes" id="UP000719500">
    <property type="component" value="Unassembled WGS sequence"/>
</dbReference>
<dbReference type="Pfam" id="PF03401">
    <property type="entry name" value="TctC"/>
    <property type="match status" value="1"/>
</dbReference>
<evidence type="ECO:0000313" key="4">
    <source>
        <dbReference type="Proteomes" id="UP000719500"/>
    </source>
</evidence>
<dbReference type="PIRSF" id="PIRSF017082">
    <property type="entry name" value="YflP"/>
    <property type="match status" value="1"/>
</dbReference>
<keyword evidence="4" id="KW-1185">Reference proteome</keyword>
<dbReference type="PANTHER" id="PTHR42928">
    <property type="entry name" value="TRICARBOXYLATE-BINDING PROTEIN"/>
    <property type="match status" value="1"/>
</dbReference>
<proteinExistence type="inferred from homology"/>
<name>A0ABS2FXI8_9FIRM</name>
<evidence type="ECO:0000256" key="2">
    <source>
        <dbReference type="SAM" id="SignalP"/>
    </source>
</evidence>
<feature type="signal peptide" evidence="2">
    <location>
        <begin position="1"/>
        <end position="25"/>
    </location>
</feature>
<evidence type="ECO:0000256" key="1">
    <source>
        <dbReference type="ARBA" id="ARBA00006987"/>
    </source>
</evidence>
<sequence length="339" mass="35506">MMRRKMRGTALVLAGLMLLASTGCGSGGQPAAADGTEETGAWAPSGSIDFVCPYSAGGGSDIYARTLANVMSDGGYVDANIVVQNLSGGGGLVGTAYVYGKQGDNSTICTYAPGQLASAIANDSEYQWDDITQIAVLAYEDQTICTAAGAFESLDDLIAYSNEHPGEVTIGGCGVGNEDNVCALMLNEAAGANVTYVLYDSAGDILTAILGGHLTGGIFNPSECQAQLEAGGVDCLASFSAEPLENIQGFEEVPTCSELGYDIDFRMFRGLAGAPGMSDAALTYWQEVCRQVSEDPAWTEDYLLARGLTPAFIIGDDLTAFMEDQYETYYNAQKELGLI</sequence>
<keyword evidence="2" id="KW-0732">Signal</keyword>
<dbReference type="Gene3D" id="3.40.190.10">
    <property type="entry name" value="Periplasmic binding protein-like II"/>
    <property type="match status" value="1"/>
</dbReference>
<dbReference type="PANTHER" id="PTHR42928:SF3">
    <property type="entry name" value="UPF0065 PROTEIN YFLP"/>
    <property type="match status" value="1"/>
</dbReference>
<dbReference type="InterPro" id="IPR042100">
    <property type="entry name" value="Bug_dom1"/>
</dbReference>
<comment type="similarity">
    <text evidence="1">Belongs to the UPF0065 (bug) family.</text>
</comment>
<protein>
    <submittedName>
        <fullName evidence="3">Tripartite tricarboxylate transporter substrate binding protein</fullName>
    </submittedName>
</protein>
<dbReference type="CDD" id="cd07012">
    <property type="entry name" value="PBP2_Bug_TTT"/>
    <property type="match status" value="1"/>
</dbReference>
<feature type="chain" id="PRO_5046150117" evidence="2">
    <location>
        <begin position="26"/>
        <end position="339"/>
    </location>
</feature>
<reference evidence="3 4" key="1">
    <citation type="journal article" date="2021" name="Sci. Rep.">
        <title>The distribution of antibiotic resistance genes in chicken gut microbiota commensals.</title>
        <authorList>
            <person name="Juricova H."/>
            <person name="Matiasovicova J."/>
            <person name="Kubasova T."/>
            <person name="Cejkova D."/>
            <person name="Rychlik I."/>
        </authorList>
    </citation>
    <scope>NUCLEOTIDE SEQUENCE [LARGE SCALE GENOMIC DNA]</scope>
    <source>
        <strain evidence="3 4">An411</strain>
    </source>
</reference>